<reference evidence="2 3" key="1">
    <citation type="submission" date="2018-08" db="EMBL/GenBank/DDBJ databases">
        <title>Genomic Encyclopedia of Archaeal and Bacterial Type Strains, Phase II (KMG-II): from individual species to whole genera.</title>
        <authorList>
            <person name="Goeker M."/>
        </authorList>
    </citation>
    <scope>NUCLEOTIDE SEQUENCE [LARGE SCALE GENOMIC DNA]</scope>
    <source>
        <strain evidence="2 3">DSM 2261</strain>
    </source>
</reference>
<keyword evidence="1" id="KW-0732">Signal</keyword>
<keyword evidence="3" id="KW-1185">Reference proteome</keyword>
<evidence type="ECO:0000256" key="1">
    <source>
        <dbReference type="SAM" id="SignalP"/>
    </source>
</evidence>
<gene>
    <name evidence="2" type="ORF">ATI61_1069</name>
</gene>
<proteinExistence type="predicted"/>
<sequence length="174" mass="17742">MTRTMKSLGALAALAALAPATALAVRNVGAPLAGTVAATTYSSSGAYHGAVDIDGGTCGTTPITTGVAGTLAWNVVINTASTLCYTAMTGAQNVARHTFADGFTFRLMNFNRTAQTFDRTCDRCNIGAAGDAGIPANSLHLQRDKSGTKDTSWYAGYATVGEALSLGELVGVLD</sequence>
<feature type="chain" id="PRO_5047231962" evidence="1">
    <location>
        <begin position="25"/>
        <end position="174"/>
    </location>
</feature>
<evidence type="ECO:0000313" key="2">
    <source>
        <dbReference type="EMBL" id="REG30540.1"/>
    </source>
</evidence>
<comment type="caution">
    <text evidence="2">The sequence shown here is derived from an EMBL/GenBank/DDBJ whole genome shotgun (WGS) entry which is preliminary data.</text>
</comment>
<protein>
    <submittedName>
        <fullName evidence="2">Uncharacterized protein</fullName>
    </submittedName>
</protein>
<organism evidence="2 3">
    <name type="scientific">Archangium gephyra</name>
    <dbReference type="NCBI Taxonomy" id="48"/>
    <lineage>
        <taxon>Bacteria</taxon>
        <taxon>Pseudomonadati</taxon>
        <taxon>Myxococcota</taxon>
        <taxon>Myxococcia</taxon>
        <taxon>Myxococcales</taxon>
        <taxon>Cystobacterineae</taxon>
        <taxon>Archangiaceae</taxon>
        <taxon>Archangium</taxon>
    </lineage>
</organism>
<dbReference type="EMBL" id="QUMU01000006">
    <property type="protein sequence ID" value="REG30540.1"/>
    <property type="molecule type" value="Genomic_DNA"/>
</dbReference>
<feature type="signal peptide" evidence="1">
    <location>
        <begin position="1"/>
        <end position="24"/>
    </location>
</feature>
<evidence type="ECO:0000313" key="3">
    <source>
        <dbReference type="Proteomes" id="UP000256345"/>
    </source>
</evidence>
<accession>A0ABX9JZK0</accession>
<dbReference type="RefSeq" id="WP_047853928.1">
    <property type="nucleotide sequence ID" value="NZ_CP011509.1"/>
</dbReference>
<name>A0ABX9JZK0_9BACT</name>
<dbReference type="Proteomes" id="UP000256345">
    <property type="component" value="Unassembled WGS sequence"/>
</dbReference>